<accession>A0AAN8MF34</accession>
<proteinExistence type="predicted"/>
<dbReference type="EMBL" id="JAGTTL010000003">
    <property type="protein sequence ID" value="KAK6325677.1"/>
    <property type="molecule type" value="Genomic_DNA"/>
</dbReference>
<dbReference type="AlphaFoldDB" id="A0AAN8MF34"/>
<evidence type="ECO:0000313" key="2">
    <source>
        <dbReference type="Proteomes" id="UP001356427"/>
    </source>
</evidence>
<evidence type="ECO:0000313" key="1">
    <source>
        <dbReference type="EMBL" id="KAK6325677.1"/>
    </source>
</evidence>
<comment type="caution">
    <text evidence="1">The sequence shown here is derived from an EMBL/GenBank/DDBJ whole genome shotgun (WGS) entry which is preliminary data.</text>
</comment>
<gene>
    <name evidence="1" type="ORF">J4Q44_G00050190</name>
</gene>
<sequence>MNIRRATMWQVCDGHEQLGGQCHRGRSDLDTSDSELVLRTWDSPSELATGSAALDVTVTNQWWSRPAPRAFSPPVGRHHHHRTSSTQSPVTAVLYRDSL</sequence>
<keyword evidence="2" id="KW-1185">Reference proteome</keyword>
<dbReference type="Proteomes" id="UP001356427">
    <property type="component" value="Unassembled WGS sequence"/>
</dbReference>
<reference evidence="1 2" key="1">
    <citation type="submission" date="2021-04" db="EMBL/GenBank/DDBJ databases">
        <authorList>
            <person name="De Guttry C."/>
            <person name="Zahm M."/>
            <person name="Klopp C."/>
            <person name="Cabau C."/>
            <person name="Louis A."/>
            <person name="Berthelot C."/>
            <person name="Parey E."/>
            <person name="Roest Crollius H."/>
            <person name="Montfort J."/>
            <person name="Robinson-Rechavi M."/>
            <person name="Bucao C."/>
            <person name="Bouchez O."/>
            <person name="Gislard M."/>
            <person name="Lluch J."/>
            <person name="Milhes M."/>
            <person name="Lampietro C."/>
            <person name="Lopez Roques C."/>
            <person name="Donnadieu C."/>
            <person name="Braasch I."/>
            <person name="Desvignes T."/>
            <person name="Postlethwait J."/>
            <person name="Bobe J."/>
            <person name="Wedekind C."/>
            <person name="Guiguen Y."/>
        </authorList>
    </citation>
    <scope>NUCLEOTIDE SEQUENCE [LARGE SCALE GENOMIC DNA]</scope>
    <source>
        <strain evidence="1">Cs_M1</strain>
        <tissue evidence="1">Blood</tissue>
    </source>
</reference>
<protein>
    <submittedName>
        <fullName evidence="1">Uncharacterized protein</fullName>
    </submittedName>
</protein>
<name>A0AAN8MF34_9TELE</name>
<organism evidence="1 2">
    <name type="scientific">Coregonus suidteri</name>
    <dbReference type="NCBI Taxonomy" id="861788"/>
    <lineage>
        <taxon>Eukaryota</taxon>
        <taxon>Metazoa</taxon>
        <taxon>Chordata</taxon>
        <taxon>Craniata</taxon>
        <taxon>Vertebrata</taxon>
        <taxon>Euteleostomi</taxon>
        <taxon>Actinopterygii</taxon>
        <taxon>Neopterygii</taxon>
        <taxon>Teleostei</taxon>
        <taxon>Protacanthopterygii</taxon>
        <taxon>Salmoniformes</taxon>
        <taxon>Salmonidae</taxon>
        <taxon>Coregoninae</taxon>
        <taxon>Coregonus</taxon>
    </lineage>
</organism>